<dbReference type="EMBL" id="CALNXK010000024">
    <property type="protein sequence ID" value="CAH3112017.1"/>
    <property type="molecule type" value="Genomic_DNA"/>
</dbReference>
<feature type="transmembrane region" description="Helical" evidence="8">
    <location>
        <begin position="367"/>
        <end position="388"/>
    </location>
</feature>
<keyword evidence="10" id="KW-1185">Reference proteome</keyword>
<feature type="transmembrane region" description="Helical" evidence="8">
    <location>
        <begin position="425"/>
        <end position="442"/>
    </location>
</feature>
<feature type="transmembrane region" description="Helical" evidence="8">
    <location>
        <begin position="723"/>
        <end position="742"/>
    </location>
</feature>
<accession>A0ABN8NL32</accession>
<feature type="transmembrane region" description="Helical" evidence="8">
    <location>
        <begin position="603"/>
        <end position="623"/>
    </location>
</feature>
<evidence type="ECO:0000256" key="2">
    <source>
        <dbReference type="ARBA" id="ARBA00006618"/>
    </source>
</evidence>
<evidence type="ECO:0000313" key="9">
    <source>
        <dbReference type="EMBL" id="CAH3112017.1"/>
    </source>
</evidence>
<evidence type="ECO:0008006" key="11">
    <source>
        <dbReference type="Google" id="ProtNLM"/>
    </source>
</evidence>
<keyword evidence="5 8" id="KW-1133">Transmembrane helix</keyword>
<sequence length="750" mass="83804">KPRYSLILGVHLFASWKKGVSLPSIKLIFEMLSYVKAVLFAIAISFEMSSIAQATLYANCSFVGLKTLQKSENKSSLITLTSELPSSRKLGCTVKADNANSILYLRGKRNNDSKEGFLRLSVYGKGNTFEGQLDLSESSIHDQWGSLSFCPSNSGDDPMEKHLTLSGTPGMGFTVEASQDNGIGLDDPKEFEINKRNTVNVFQFIPPKDISKTQLDITVTSDSDVPSYLKVSQNCQDGKSIRLTFARKGRITLSKASIPPLADSASWYIGIALNNAAGTTPLNANKSGTLTLKKSFSYSYAGPMSFICLVPFFGGGIAVVWALICFKEPHVHPFQSSNSPITVTWGEVCTAMKDVIMNHWFAGGPKTFSYITCIVGCVLMLGAFQFVYAEWYLMIEEGDRDHCYYNDFCYRVSSSDIPFNLMSSNFAYIVHAFILALSVWYMEAEVLARCKKMDSEEHKRKFSFSIGYAFAWALFFEGLFSTLYHLCPSKITFQFDTAFMFVMSGLIVVVMYNGIETKNCQEDGEARDNVGAPNFFLAFIVPLYILNYLGSLNHSSKGLVPTAAWAVPLALWCFVIVNWVGYKLYFKDWKRCSLLEGDKCKKCIGLTIGVSIAVLLLCLMTIFDSLPQALLFTCIAESIFVTTVKVCLGRECECVCDCKCKCECCSLKRFFTWFYVLLTIAFLVSAFCIFKAFPTTDKAKTPEKSRNKNDECKWFGFFDYHDIWHFLSSFGLLMGAHLLMYASHTAPSND</sequence>
<feature type="transmembrane region" description="Helical" evidence="8">
    <location>
        <begin position="535"/>
        <end position="551"/>
    </location>
</feature>
<feature type="transmembrane region" description="Helical" evidence="8">
    <location>
        <begin position="629"/>
        <end position="649"/>
    </location>
</feature>
<feature type="transmembrane region" description="Helical" evidence="8">
    <location>
        <begin position="498"/>
        <end position="515"/>
    </location>
</feature>
<name>A0ABN8NL32_9CNID</name>
<feature type="non-terminal residue" evidence="9">
    <location>
        <position position="1"/>
    </location>
</feature>
<keyword evidence="7" id="KW-0325">Glycoprotein</keyword>
<evidence type="ECO:0000256" key="1">
    <source>
        <dbReference type="ARBA" id="ARBA00004141"/>
    </source>
</evidence>
<dbReference type="InterPro" id="IPR025958">
    <property type="entry name" value="SID1_TM_fam"/>
</dbReference>
<dbReference type="Proteomes" id="UP001159405">
    <property type="component" value="Unassembled WGS sequence"/>
</dbReference>
<dbReference type="PANTHER" id="PTHR12185:SF14">
    <property type="entry name" value="CHOLESTEROL UPTAKE PROTEIN 1"/>
    <property type="match status" value="1"/>
</dbReference>
<dbReference type="Pfam" id="PF13965">
    <property type="entry name" value="SID-1_RNA_chan"/>
    <property type="match status" value="1"/>
</dbReference>
<comment type="caution">
    <text evidence="9">The sequence shown here is derived from an EMBL/GenBank/DDBJ whole genome shotgun (WGS) entry which is preliminary data.</text>
</comment>
<evidence type="ECO:0000256" key="5">
    <source>
        <dbReference type="ARBA" id="ARBA00022989"/>
    </source>
</evidence>
<comment type="similarity">
    <text evidence="2">Belongs to the SID1 family.</text>
</comment>
<evidence type="ECO:0000256" key="7">
    <source>
        <dbReference type="ARBA" id="ARBA00023180"/>
    </source>
</evidence>
<comment type="subcellular location">
    <subcellularLocation>
        <location evidence="1">Membrane</location>
        <topology evidence="1">Multi-pass membrane protein</topology>
    </subcellularLocation>
</comment>
<evidence type="ECO:0000256" key="4">
    <source>
        <dbReference type="ARBA" id="ARBA00022729"/>
    </source>
</evidence>
<evidence type="ECO:0000256" key="8">
    <source>
        <dbReference type="SAM" id="Phobius"/>
    </source>
</evidence>
<dbReference type="PANTHER" id="PTHR12185">
    <property type="entry name" value="SID1 TRANSMEMBRANE FAMILY MEMEBER"/>
    <property type="match status" value="1"/>
</dbReference>
<feature type="transmembrane region" description="Helical" evidence="8">
    <location>
        <begin position="304"/>
        <end position="326"/>
    </location>
</feature>
<evidence type="ECO:0000256" key="6">
    <source>
        <dbReference type="ARBA" id="ARBA00023136"/>
    </source>
</evidence>
<feature type="transmembrane region" description="Helical" evidence="8">
    <location>
        <begin position="462"/>
        <end position="486"/>
    </location>
</feature>
<feature type="transmembrane region" description="Helical" evidence="8">
    <location>
        <begin position="670"/>
        <end position="693"/>
    </location>
</feature>
<keyword evidence="6 8" id="KW-0472">Membrane</keyword>
<protein>
    <recommendedName>
        <fullName evidence="11">SID1 transmembrane family member 2</fullName>
    </recommendedName>
</protein>
<keyword evidence="4" id="KW-0732">Signal</keyword>
<feature type="non-terminal residue" evidence="9">
    <location>
        <position position="750"/>
    </location>
</feature>
<evidence type="ECO:0000313" key="10">
    <source>
        <dbReference type="Proteomes" id="UP001159405"/>
    </source>
</evidence>
<reference evidence="9 10" key="1">
    <citation type="submission" date="2022-05" db="EMBL/GenBank/DDBJ databases">
        <authorList>
            <consortium name="Genoscope - CEA"/>
            <person name="William W."/>
        </authorList>
    </citation>
    <scope>NUCLEOTIDE SEQUENCE [LARGE SCALE GENOMIC DNA]</scope>
</reference>
<evidence type="ECO:0000256" key="3">
    <source>
        <dbReference type="ARBA" id="ARBA00022692"/>
    </source>
</evidence>
<keyword evidence="3 8" id="KW-0812">Transmembrane</keyword>
<gene>
    <name evidence="9" type="ORF">PLOB_00020737</name>
</gene>
<proteinExistence type="inferred from homology"/>
<feature type="transmembrane region" description="Helical" evidence="8">
    <location>
        <begin position="563"/>
        <end position="582"/>
    </location>
</feature>
<organism evidence="9 10">
    <name type="scientific">Porites lobata</name>
    <dbReference type="NCBI Taxonomy" id="104759"/>
    <lineage>
        <taxon>Eukaryota</taxon>
        <taxon>Metazoa</taxon>
        <taxon>Cnidaria</taxon>
        <taxon>Anthozoa</taxon>
        <taxon>Hexacorallia</taxon>
        <taxon>Scleractinia</taxon>
        <taxon>Fungiina</taxon>
        <taxon>Poritidae</taxon>
        <taxon>Porites</taxon>
    </lineage>
</organism>